<dbReference type="Gene3D" id="3.30.240.20">
    <property type="entry name" value="bsu07140 like domains"/>
    <property type="match status" value="2"/>
</dbReference>
<dbReference type="EMBL" id="JAWJAY010000012">
    <property type="protein sequence ID" value="MDV2887373.1"/>
    <property type="molecule type" value="Genomic_DNA"/>
</dbReference>
<dbReference type="AlphaFoldDB" id="A0AAJ2NRZ6"/>
<feature type="domain" description="YetF C-terminal" evidence="8">
    <location>
        <begin position="83"/>
        <end position="215"/>
    </location>
</feature>
<accession>A0AAJ2NRZ6</accession>
<keyword evidence="6 7" id="KW-0472">Membrane</keyword>
<evidence type="ECO:0000259" key="8">
    <source>
        <dbReference type="Pfam" id="PF04239"/>
    </source>
</evidence>
<keyword evidence="4 7" id="KW-0812">Transmembrane</keyword>
<dbReference type="InterPro" id="IPR048454">
    <property type="entry name" value="YetF_N"/>
</dbReference>
<evidence type="ECO:0000256" key="5">
    <source>
        <dbReference type="ARBA" id="ARBA00022989"/>
    </source>
</evidence>
<keyword evidence="3" id="KW-1003">Cell membrane</keyword>
<dbReference type="InterPro" id="IPR007353">
    <property type="entry name" value="DUF421"/>
</dbReference>
<gene>
    <name evidence="10" type="ORF">RYX45_19485</name>
</gene>
<feature type="transmembrane region" description="Helical" evidence="7">
    <location>
        <begin position="6"/>
        <end position="27"/>
    </location>
</feature>
<dbReference type="InterPro" id="IPR023090">
    <property type="entry name" value="UPF0702_alpha/beta_dom_sf"/>
</dbReference>
<name>A0AAJ2NRZ6_ALKPS</name>
<feature type="domain" description="YetF-like N-terminal transmembrane" evidence="9">
    <location>
        <begin position="7"/>
        <end position="78"/>
    </location>
</feature>
<evidence type="ECO:0000256" key="4">
    <source>
        <dbReference type="ARBA" id="ARBA00022692"/>
    </source>
</evidence>
<dbReference type="Pfam" id="PF20730">
    <property type="entry name" value="YetF_N"/>
    <property type="match status" value="1"/>
</dbReference>
<evidence type="ECO:0000259" key="9">
    <source>
        <dbReference type="Pfam" id="PF20730"/>
    </source>
</evidence>
<evidence type="ECO:0000256" key="2">
    <source>
        <dbReference type="ARBA" id="ARBA00006448"/>
    </source>
</evidence>
<keyword evidence="5 7" id="KW-1133">Transmembrane helix</keyword>
<evidence type="ECO:0000313" key="10">
    <source>
        <dbReference type="EMBL" id="MDV2887373.1"/>
    </source>
</evidence>
<dbReference type="Pfam" id="PF04239">
    <property type="entry name" value="DUF421"/>
    <property type="match status" value="1"/>
</dbReference>
<proteinExistence type="inferred from homology"/>
<dbReference type="GO" id="GO:0005886">
    <property type="term" value="C:plasma membrane"/>
    <property type="evidence" value="ECO:0007669"/>
    <property type="project" value="UniProtKB-SubCell"/>
</dbReference>
<evidence type="ECO:0000256" key="6">
    <source>
        <dbReference type="ARBA" id="ARBA00023136"/>
    </source>
</evidence>
<comment type="subcellular location">
    <subcellularLocation>
        <location evidence="1">Cell membrane</location>
        <topology evidence="1">Multi-pass membrane protein</topology>
    </subcellularLocation>
</comment>
<dbReference type="RefSeq" id="WP_289235473.1">
    <property type="nucleotide sequence ID" value="NZ_CP117835.1"/>
</dbReference>
<dbReference type="Proteomes" id="UP001285636">
    <property type="component" value="Unassembled WGS sequence"/>
</dbReference>
<organism evidence="10 11">
    <name type="scientific">Alkalihalophilus pseudofirmus</name>
    <name type="common">Bacillus pseudofirmus</name>
    <dbReference type="NCBI Taxonomy" id="79885"/>
    <lineage>
        <taxon>Bacteria</taxon>
        <taxon>Bacillati</taxon>
        <taxon>Bacillota</taxon>
        <taxon>Bacilli</taxon>
        <taxon>Bacillales</taxon>
        <taxon>Bacillaceae</taxon>
        <taxon>Alkalihalophilus</taxon>
    </lineage>
</organism>
<evidence type="ECO:0000313" key="11">
    <source>
        <dbReference type="Proteomes" id="UP001285636"/>
    </source>
</evidence>
<comment type="similarity">
    <text evidence="2">Belongs to the UPF0702 family.</text>
</comment>
<evidence type="ECO:0000256" key="1">
    <source>
        <dbReference type="ARBA" id="ARBA00004651"/>
    </source>
</evidence>
<evidence type="ECO:0000256" key="7">
    <source>
        <dbReference type="SAM" id="Phobius"/>
    </source>
</evidence>
<dbReference type="PANTHER" id="PTHR34582:SF5">
    <property type="entry name" value="UPF0702 TRANSMEMBRANE PROTEIN YETF"/>
    <property type="match status" value="1"/>
</dbReference>
<sequence length="231" mass="26738">MEPGFWDMSIKIVIGFFLLFLITRLLGKTTIRHLTPFDFVSAIVLSELLGNGIFEVNVSIFYIIYVVLLWGFLMIMMEKYLLKHRSVRGLLEGKPSIIIRNGKIDREQLKKNRMNINQLLSSLRQSETFSLREVAYAILESNGSISILKKNKYQKVTLEDLNLPVSTTYLCTTLITDGEIIEDNLKELGFNHDWLMSQLISHGYNRPEDIVYADWLYDDGIYIVPYQSKEA</sequence>
<dbReference type="PANTHER" id="PTHR34582">
    <property type="entry name" value="UPF0702 TRANSMEMBRANE PROTEIN YCAP"/>
    <property type="match status" value="1"/>
</dbReference>
<evidence type="ECO:0000256" key="3">
    <source>
        <dbReference type="ARBA" id="ARBA00022475"/>
    </source>
</evidence>
<comment type="caution">
    <text evidence="10">The sequence shown here is derived from an EMBL/GenBank/DDBJ whole genome shotgun (WGS) entry which is preliminary data.</text>
</comment>
<reference evidence="10" key="1">
    <citation type="submission" date="2023-10" db="EMBL/GenBank/DDBJ databases">
        <title>Screening of Alkalihalophilus pseudofirmusBZ-TG-HK211 and Its Alleviation of Salt Stress on Rapeseed Growth.</title>
        <authorList>
            <person name="Zhao B."/>
            <person name="Guo T."/>
        </authorList>
    </citation>
    <scope>NUCLEOTIDE SEQUENCE</scope>
    <source>
        <strain evidence="10">BZ-TG-HK211</strain>
    </source>
</reference>
<protein>
    <submittedName>
        <fullName evidence="10">DUF421 domain-containing protein</fullName>
    </submittedName>
</protein>